<dbReference type="RefSeq" id="WP_224517605.1">
    <property type="nucleotide sequence ID" value="NZ_CP088280.1"/>
</dbReference>
<gene>
    <name evidence="3" type="ORF">G6321_00003755</name>
</gene>
<dbReference type="Gene3D" id="2.160.20.20">
    <property type="match status" value="1"/>
</dbReference>
<dbReference type="InterPro" id="IPR011050">
    <property type="entry name" value="Pectin_lyase_fold/virulence"/>
</dbReference>
<dbReference type="SUPFAM" id="SSF51126">
    <property type="entry name" value="Pectin lyase-like"/>
    <property type="match status" value="1"/>
</dbReference>
<protein>
    <submittedName>
        <fullName evidence="3">Autotransporter outer membrane beta-barrel domain-containing protein</fullName>
    </submittedName>
</protein>
<dbReference type="InterPro" id="IPR005546">
    <property type="entry name" value="Autotransporte_beta"/>
</dbReference>
<dbReference type="EMBL" id="CP088280">
    <property type="protein sequence ID" value="UGX94355.1"/>
    <property type="molecule type" value="Genomic_DNA"/>
</dbReference>
<dbReference type="InterPro" id="IPR043990">
    <property type="entry name" value="AC_1"/>
</dbReference>
<dbReference type="InterPro" id="IPR036709">
    <property type="entry name" value="Autotransporte_beta_dom_sf"/>
</dbReference>
<dbReference type="Gene3D" id="2.40.128.130">
    <property type="entry name" value="Autotransporter beta-domain"/>
    <property type="match status" value="1"/>
</dbReference>
<dbReference type="CDD" id="cd01344">
    <property type="entry name" value="PL2_Passenger_AT"/>
    <property type="match status" value="1"/>
</dbReference>
<dbReference type="PROSITE" id="PS51208">
    <property type="entry name" value="AUTOTRANSPORTER"/>
    <property type="match status" value="1"/>
</dbReference>
<evidence type="ECO:0000313" key="4">
    <source>
        <dbReference type="Proteomes" id="UP000564836"/>
    </source>
</evidence>
<dbReference type="InterPro" id="IPR012332">
    <property type="entry name" value="Autotransporter_pectin_lyase_C"/>
</dbReference>
<feature type="compositionally biased region" description="Pro residues" evidence="1">
    <location>
        <begin position="615"/>
        <end position="636"/>
    </location>
</feature>
<dbReference type="PANTHER" id="PTHR35037:SF3">
    <property type="entry name" value="C-TERMINAL REGION OF AIDA-LIKE PROTEIN"/>
    <property type="match status" value="1"/>
</dbReference>
<dbReference type="InterPro" id="IPR051551">
    <property type="entry name" value="Autotransporter_adhesion"/>
</dbReference>
<dbReference type="Pfam" id="PF18883">
    <property type="entry name" value="AC_1"/>
    <property type="match status" value="1"/>
</dbReference>
<proteinExistence type="predicted"/>
<dbReference type="SMART" id="SM00869">
    <property type="entry name" value="Autotransporter"/>
    <property type="match status" value="1"/>
</dbReference>
<dbReference type="Proteomes" id="UP000564836">
    <property type="component" value="Chromosome"/>
</dbReference>
<feature type="region of interest" description="Disordered" evidence="1">
    <location>
        <begin position="611"/>
        <end position="636"/>
    </location>
</feature>
<dbReference type="InterPro" id="IPR006315">
    <property type="entry name" value="OM_autotransptr_brl_dom"/>
</dbReference>
<reference evidence="3 4" key="1">
    <citation type="journal article" date="2017" name="Syst. Appl. Microbiol.">
        <title>Soybeans inoculated with root zone soils of Canadian native legumes harbour diverse and novel Bradyrhizobium spp. that possess agricultural potential.</title>
        <authorList>
            <person name="Bromfield E.S.P."/>
            <person name="Cloutier S."/>
            <person name="Tambong J.T."/>
            <person name="Tran Thi T.V."/>
        </authorList>
    </citation>
    <scope>NUCLEOTIDE SEQUENCE [LARGE SCALE GENOMIC DNA]</scope>
    <source>
        <strain evidence="3 4">323S2</strain>
    </source>
</reference>
<sequence>MELRKPLRLLAGQAPRRHPLRARVLSVVLPCVIIIAAPQAARAQCTTDPVNGGILQNGGTCVANNPVSTGFNIAVSALNGANVTTNGTVTANGGGIGIQATTNATVTANTNVTAASTGLIANTGGTIIINAITLANSGGGGAAMIATTGTIIANSTTVNWNGGAAVGVGGVVQATAGGLIQFTPGSSINISGGFGKLMTADGATSQIIANGLSVNMGASGGMTAATAQNGGSIQLASGSSITFAGGGGNTGLSATGTNSSITATDLSLSVGNGGGDVGVNAASGGQVTLTRGSVTVPGIGGGEIGLRATGANSLVTANDVVVSVTGGGGNAGVNATTGGTVTTSGGSVSVVNGAGGLLQNGGNVTMTGTDATASGNGGFGFLFNGSGNTLQYSNATIVASAASFSVQGAAANISLSNAVAVTNNNTLLETVSGASTTFNAQASTLRGVITTAAGGISTVTLAQNTVWTMTGNSNATNLTNNSSEIIFTPPTAAPTQLSSYKTLIANNYGGAGGSIRLNTFLGNDTSPSDRLVINGGAATGSTALRVLNTTGPGDQTVANGILLVQTVNNATTAPGAFSLAGEVRGGAYDYFLFRGGINGNAPQDWFLRSTFDSGPTPPDPPIIPPPILPPDPPPGGLPPGSYPIIGPGLATYGSVQPMARQIGLATLGTLNQRVGDTMTLLNAGTDPNGWGRSDWARVFGQQINGHYQAFADPRTDGWLAGFQGGIDLWRGSTIPGHRDSAGLYFAYTQARADVTGLVTNPAATGYMLTHTGTNDIQAYSAGGYWTHYGPTGWYLDAILQGTLYRGNATTQFTQLPLKGAGFVASLETGYPIPLPLGPGFVLEPQAQIIWQRISFDEANDGLGPVGLGTTSGPIGRLGLRGQWNIASSNGMLLQPYAGVNYWRSWGAGADTTFGIDQVLLLQKMQTVETFVGFTGKLDKSYSVYAQFGYQFEVGSTVNAGPQGAKGTAGIRYSW</sequence>
<organism evidence="3 4">
    <name type="scientific">Bradyrhizobium barranii subsp. barranii</name>
    <dbReference type="NCBI Taxonomy" id="2823807"/>
    <lineage>
        <taxon>Bacteria</taxon>
        <taxon>Pseudomonadati</taxon>
        <taxon>Pseudomonadota</taxon>
        <taxon>Alphaproteobacteria</taxon>
        <taxon>Hyphomicrobiales</taxon>
        <taxon>Nitrobacteraceae</taxon>
        <taxon>Bradyrhizobium</taxon>
        <taxon>Bradyrhizobium barranii</taxon>
    </lineage>
</organism>
<dbReference type="NCBIfam" id="TIGR01414">
    <property type="entry name" value="autotrans_barl"/>
    <property type="match status" value="1"/>
</dbReference>
<reference evidence="3 4" key="2">
    <citation type="journal article" date="2022" name="Int. J. Syst. Evol. Microbiol.">
        <title>Strains of Bradyrhizobium barranii sp. nov. associated with legumes native to Canada are symbionts of soybeans and belong to different subspecies (subsp. barranii subsp. nov. and subsp. apii subsp. nov.) and symbiovars (sv. glycinearum and sv. septentrionale).</title>
        <authorList>
            <person name="Bromfield E.S.P."/>
            <person name="Cloutier S."/>
            <person name="Wasai-Hara S."/>
            <person name="Minamisawa K."/>
        </authorList>
    </citation>
    <scope>NUCLEOTIDE SEQUENCE [LARGE SCALE GENOMIC DNA]</scope>
    <source>
        <strain evidence="3 4">323S2</strain>
    </source>
</reference>
<name>A0A9X9YTV0_9BRAD</name>
<evidence type="ECO:0000259" key="2">
    <source>
        <dbReference type="PROSITE" id="PS51208"/>
    </source>
</evidence>
<dbReference type="GO" id="GO:0019867">
    <property type="term" value="C:outer membrane"/>
    <property type="evidence" value="ECO:0007669"/>
    <property type="project" value="InterPro"/>
</dbReference>
<dbReference type="AlphaFoldDB" id="A0A9X9YTV0"/>
<dbReference type="PANTHER" id="PTHR35037">
    <property type="entry name" value="C-TERMINAL REGION OF AIDA-LIKE PROTEIN"/>
    <property type="match status" value="1"/>
</dbReference>
<dbReference type="Pfam" id="PF03797">
    <property type="entry name" value="Autotransporter"/>
    <property type="match status" value="1"/>
</dbReference>
<accession>A0A9X9YTV0</accession>
<evidence type="ECO:0000256" key="1">
    <source>
        <dbReference type="SAM" id="MobiDB-lite"/>
    </source>
</evidence>
<feature type="domain" description="Autotransporter" evidence="2">
    <location>
        <begin position="687"/>
        <end position="974"/>
    </location>
</feature>
<evidence type="ECO:0000313" key="3">
    <source>
        <dbReference type="EMBL" id="UGX94355.1"/>
    </source>
</evidence>
<dbReference type="SUPFAM" id="SSF103515">
    <property type="entry name" value="Autotransporter"/>
    <property type="match status" value="1"/>
</dbReference>